<evidence type="ECO:0008006" key="3">
    <source>
        <dbReference type="Google" id="ProtNLM"/>
    </source>
</evidence>
<reference evidence="1 2" key="1">
    <citation type="submission" date="2016-11" db="EMBL/GenBank/DDBJ databases">
        <title>complete genome sequence of Bifidobacterium choerinum strain FMB-1.</title>
        <authorList>
            <person name="Park C.-S."/>
            <person name="Jung D.-H."/>
            <person name="Choi D.-S."/>
        </authorList>
    </citation>
    <scope>NUCLEOTIDE SEQUENCE [LARGE SCALE GENOMIC DNA]</scope>
    <source>
        <strain evidence="1 2">FMB-1</strain>
    </source>
</reference>
<dbReference type="RefSeq" id="WP_099721480.1">
    <property type="nucleotide sequence ID" value="NZ_CP018044.1"/>
</dbReference>
<evidence type="ECO:0000313" key="1">
    <source>
        <dbReference type="EMBL" id="ATU20828.1"/>
    </source>
</evidence>
<protein>
    <recommendedName>
        <fullName evidence="3">PhnA protein</fullName>
    </recommendedName>
</protein>
<gene>
    <name evidence="1" type="ORF">BcFMB_07720</name>
</gene>
<sequence length="242" mass="26885">MQPDTTRIRHDIHDLREQTITLDALATRRIRVRHAGTHARMSSAPTPLNLPAADLLDQIHALARRLAGAAGLRYGRRMDAHDMLKGLDRTEPCETLAARADAWDIIRLIDDATWHAQQLTEPDPSHRCIGICPRCGAGAWIPETQPITGDYRCPECGHLAALAGITQAHELRLLTSGTVGTAADLCRLLTACGIAIKRNTITQWRKRRRLTPLGQDEHGHPVYALADILLLRRAVDRSDCHR</sequence>
<evidence type="ECO:0000313" key="2">
    <source>
        <dbReference type="Proteomes" id="UP000229907"/>
    </source>
</evidence>
<dbReference type="Proteomes" id="UP000229907">
    <property type="component" value="Chromosome"/>
</dbReference>
<dbReference type="AlphaFoldDB" id="A0A2D3D6U3"/>
<dbReference type="KEGG" id="bcho:BcFMB_07720"/>
<proteinExistence type="predicted"/>
<name>A0A2D3D6U3_9BIFI</name>
<accession>A0A2D3D6U3</accession>
<dbReference type="EMBL" id="CP018044">
    <property type="protein sequence ID" value="ATU20828.1"/>
    <property type="molecule type" value="Genomic_DNA"/>
</dbReference>
<organism evidence="1 2">
    <name type="scientific">Bifidobacterium choerinum</name>
    <dbReference type="NCBI Taxonomy" id="35760"/>
    <lineage>
        <taxon>Bacteria</taxon>
        <taxon>Bacillati</taxon>
        <taxon>Actinomycetota</taxon>
        <taxon>Actinomycetes</taxon>
        <taxon>Bifidobacteriales</taxon>
        <taxon>Bifidobacteriaceae</taxon>
        <taxon>Bifidobacterium</taxon>
    </lineage>
</organism>